<dbReference type="Gene3D" id="3.40.309.10">
    <property type="entry name" value="Aldehyde Dehydrogenase, Chain A, domain 2"/>
    <property type="match status" value="1"/>
</dbReference>
<dbReference type="NCBIfam" id="TIGR02518">
    <property type="entry name" value="EutH_ACDH"/>
    <property type="match status" value="1"/>
</dbReference>
<dbReference type="InterPro" id="IPR016163">
    <property type="entry name" value="Ald_DH_C"/>
</dbReference>
<dbReference type="EMBL" id="VUNC01000001">
    <property type="protein sequence ID" value="MST71939.1"/>
    <property type="molecule type" value="Genomic_DNA"/>
</dbReference>
<evidence type="ECO:0000259" key="2">
    <source>
        <dbReference type="Pfam" id="PF00171"/>
    </source>
</evidence>
<feature type="domain" description="Aldehyde dehydrogenase" evidence="2">
    <location>
        <begin position="11"/>
        <end position="273"/>
    </location>
</feature>
<organism evidence="3 4">
    <name type="scientific">Olsenella porci</name>
    <dbReference type="NCBI Taxonomy" id="2652279"/>
    <lineage>
        <taxon>Bacteria</taxon>
        <taxon>Bacillati</taxon>
        <taxon>Actinomycetota</taxon>
        <taxon>Coriobacteriia</taxon>
        <taxon>Coriobacteriales</taxon>
        <taxon>Atopobiaceae</taxon>
        <taxon>Olsenella</taxon>
    </lineage>
</organism>
<dbReference type="InterPro" id="IPR015590">
    <property type="entry name" value="Aldehyde_DH_dom"/>
</dbReference>
<dbReference type="GO" id="GO:0008774">
    <property type="term" value="F:acetaldehyde dehydrogenase (acetylating) activity"/>
    <property type="evidence" value="ECO:0007669"/>
    <property type="project" value="UniProtKB-EC"/>
</dbReference>
<reference evidence="3 4" key="1">
    <citation type="submission" date="2019-08" db="EMBL/GenBank/DDBJ databases">
        <title>In-depth cultivation of the pig gut microbiome towards novel bacterial diversity and tailored functional studies.</title>
        <authorList>
            <person name="Wylensek D."/>
            <person name="Hitch T.C.A."/>
            <person name="Clavel T."/>
        </authorList>
    </citation>
    <scope>NUCLEOTIDE SEQUENCE [LARGE SCALE GENOMIC DNA]</scope>
    <source>
        <strain evidence="3 4">CA-Schmier-601-WT-1</strain>
    </source>
</reference>
<dbReference type="SUPFAM" id="SSF53720">
    <property type="entry name" value="ALDH-like"/>
    <property type="match status" value="1"/>
</dbReference>
<keyword evidence="1 3" id="KW-0560">Oxidoreductase</keyword>
<dbReference type="Proteomes" id="UP000469325">
    <property type="component" value="Unassembled WGS sequence"/>
</dbReference>
<sequence length="555" mass="59161">MQEFDYDLQSIQAARDLARKGQVAANQIANYSVEQIDRILRSMVEVAEKNAEKLAQMAVEETTFGNVHDKIYKNHMASGLLYEQIKDKKTIGVIDVDEKNQVITIAEPVGLVMGIVPSTNPTSTVLYKSMIALKSRNAIVFSPHPKAAKCTNLAIKLMNDAAVAAGAPENIIQGISMATIAATNELMHAPEVKMIIATGGPGMVKAAYSSGKPALGVGAGNSPSYIERTANVKQAVRQIVASKTFDNGTICASEQSVICETCNHDEVVAEFKKQGGYFMSEEECAKVCKILFRNGHSMSPNFVGHAALDIAKAAGISVPADTKILIGEQHGVGPEWPLSYEKLTTVLAFYTVADWHEACDLSIALLQNGIGHTMNIHTEDKEIVRKFSVKPASRILINTGGTQGGTGLSTGLEVALTLGCGTWGGSSVSENVGPQHLINIKRVVNGLVEPDEVAAKDETFAKWHPELAAQYGCAPHAEGGCGCSEAHCEPAHETQETGIEMPVGHGTSGISYSVGCNCCGGQTVTQEDLQHPSDAIDAEELKKMVNELVAAFRGE</sequence>
<name>A0A6N7XPS8_9ACTN</name>
<evidence type="ECO:0000256" key="1">
    <source>
        <dbReference type="ARBA" id="ARBA00023002"/>
    </source>
</evidence>
<accession>A0A6N7XPS8</accession>
<dbReference type="InterPro" id="IPR016161">
    <property type="entry name" value="Ald_DH/histidinol_DH"/>
</dbReference>
<dbReference type="Gene3D" id="3.40.605.10">
    <property type="entry name" value="Aldehyde Dehydrogenase, Chain A, domain 1"/>
    <property type="match status" value="1"/>
</dbReference>
<dbReference type="InterPro" id="IPR013357">
    <property type="entry name" value="Acetaldehyde_DH_acetylating"/>
</dbReference>
<dbReference type="InterPro" id="IPR016162">
    <property type="entry name" value="Ald_DH_N"/>
</dbReference>
<protein>
    <submittedName>
        <fullName evidence="3">Acetaldehyde dehydrogenase (Acetylating)</fullName>
        <ecNumber evidence="3">1.2.1.10</ecNumber>
    </submittedName>
</protein>
<dbReference type="CDD" id="cd07122">
    <property type="entry name" value="ALDH_F20_ACDH"/>
    <property type="match status" value="1"/>
</dbReference>
<evidence type="ECO:0000313" key="3">
    <source>
        <dbReference type="EMBL" id="MST71939.1"/>
    </source>
</evidence>
<comment type="caution">
    <text evidence="3">The sequence shown here is derived from an EMBL/GenBank/DDBJ whole genome shotgun (WGS) entry which is preliminary data.</text>
</comment>
<keyword evidence="4" id="KW-1185">Reference proteome</keyword>
<dbReference type="Pfam" id="PF00171">
    <property type="entry name" value="Aldedh"/>
    <property type="match status" value="1"/>
</dbReference>
<gene>
    <name evidence="3" type="ORF">FYJ68_02280</name>
</gene>
<dbReference type="PANTHER" id="PTHR11699">
    <property type="entry name" value="ALDEHYDE DEHYDROGENASE-RELATED"/>
    <property type="match status" value="1"/>
</dbReference>
<dbReference type="AlphaFoldDB" id="A0A6N7XPS8"/>
<proteinExistence type="predicted"/>
<evidence type="ECO:0000313" key="4">
    <source>
        <dbReference type="Proteomes" id="UP000469325"/>
    </source>
</evidence>
<dbReference type="EC" id="1.2.1.10" evidence="3"/>